<keyword evidence="2" id="KW-1185">Reference proteome</keyword>
<dbReference type="Proteomes" id="UP001652582">
    <property type="component" value="Chromosome 18"/>
</dbReference>
<dbReference type="GeneID" id="112045954"/>
<reference evidence="3" key="1">
    <citation type="submission" date="2025-08" db="UniProtKB">
        <authorList>
            <consortium name="RefSeq"/>
        </authorList>
    </citation>
    <scope>IDENTIFICATION</scope>
</reference>
<evidence type="ECO:0000313" key="3">
    <source>
        <dbReference type="RefSeq" id="XP_023938134.2"/>
    </source>
</evidence>
<organism evidence="2 3">
    <name type="scientific">Bicyclus anynana</name>
    <name type="common">Squinting bush brown butterfly</name>
    <dbReference type="NCBI Taxonomy" id="110368"/>
    <lineage>
        <taxon>Eukaryota</taxon>
        <taxon>Metazoa</taxon>
        <taxon>Ecdysozoa</taxon>
        <taxon>Arthropoda</taxon>
        <taxon>Hexapoda</taxon>
        <taxon>Insecta</taxon>
        <taxon>Pterygota</taxon>
        <taxon>Neoptera</taxon>
        <taxon>Endopterygota</taxon>
        <taxon>Lepidoptera</taxon>
        <taxon>Glossata</taxon>
        <taxon>Ditrysia</taxon>
        <taxon>Papilionoidea</taxon>
        <taxon>Nymphalidae</taxon>
        <taxon>Satyrinae</taxon>
        <taxon>Satyrini</taxon>
        <taxon>Mycalesina</taxon>
        <taxon>Bicyclus</taxon>
    </lineage>
</organism>
<keyword evidence="1" id="KW-0472">Membrane</keyword>
<keyword evidence="1" id="KW-0812">Transmembrane</keyword>
<proteinExistence type="predicted"/>
<keyword evidence="1" id="KW-1133">Transmembrane helix</keyword>
<gene>
    <name evidence="3" type="primary">LOC112045954</name>
</gene>
<evidence type="ECO:0000313" key="2">
    <source>
        <dbReference type="Proteomes" id="UP001652582"/>
    </source>
</evidence>
<accession>A0A6J1MUB9</accession>
<dbReference type="AlphaFoldDB" id="A0A6J1MUB9"/>
<dbReference type="OrthoDB" id="8117782at2759"/>
<name>A0A6J1MUB9_BICAN</name>
<feature type="transmembrane region" description="Helical" evidence="1">
    <location>
        <begin position="59"/>
        <end position="81"/>
    </location>
</feature>
<dbReference type="RefSeq" id="XP_023938134.2">
    <property type="nucleotide sequence ID" value="XM_024082366.2"/>
</dbReference>
<protein>
    <submittedName>
        <fullName evidence="3">Uncharacterized protein LOC112045954 isoform X1</fullName>
    </submittedName>
</protein>
<evidence type="ECO:0000256" key="1">
    <source>
        <dbReference type="SAM" id="Phobius"/>
    </source>
</evidence>
<sequence length="104" mass="12143">MADIQNEVPIEDLINENYQPSRKEMLEFLETSDMDEEMKENLRNMLTGDLPQLFGGGGAYLAIGFVAIMFSIILFFGYKLYKSIKDKRVKLEEKKKLKQMKKKK</sequence>